<name>A0A1W0E625_9MICR</name>
<dbReference type="OrthoDB" id="378125at2759"/>
<protein>
    <recommendedName>
        <fullName evidence="3">Mediator of RNA polymerase II transcription subunit 7</fullName>
    </recommendedName>
</protein>
<dbReference type="Proteomes" id="UP000192758">
    <property type="component" value="Unassembled WGS sequence"/>
</dbReference>
<dbReference type="EMBL" id="MNPJ01000017">
    <property type="protein sequence ID" value="OQS54717.1"/>
    <property type="molecule type" value="Genomic_DNA"/>
</dbReference>
<organism evidence="1 2">
    <name type="scientific">Ecytonucleospora hepatopenaei</name>
    <dbReference type="NCBI Taxonomy" id="646526"/>
    <lineage>
        <taxon>Eukaryota</taxon>
        <taxon>Fungi</taxon>
        <taxon>Fungi incertae sedis</taxon>
        <taxon>Microsporidia</taxon>
        <taxon>Enterocytozoonidae</taxon>
        <taxon>Ecytonucleospora</taxon>
    </lineage>
</organism>
<evidence type="ECO:0008006" key="3">
    <source>
        <dbReference type="Google" id="ProtNLM"/>
    </source>
</evidence>
<dbReference type="AlphaFoldDB" id="A0A1W0E625"/>
<accession>A0A1W0E625</accession>
<proteinExistence type="predicted"/>
<evidence type="ECO:0000313" key="2">
    <source>
        <dbReference type="Proteomes" id="UP000192758"/>
    </source>
</evidence>
<comment type="caution">
    <text evidence="1">The sequence shown here is derived from an EMBL/GenBank/DDBJ whole genome shotgun (WGS) entry which is preliminary data.</text>
</comment>
<evidence type="ECO:0000313" key="1">
    <source>
        <dbReference type="EMBL" id="OQS54717.1"/>
    </source>
</evidence>
<gene>
    <name evidence="1" type="ORF">EHP00_997</name>
</gene>
<dbReference type="VEuPathDB" id="MicrosporidiaDB:EHP00_997"/>
<sequence length="126" mass="14895">MKNQPNWTEPPINNEIYSEELEEINEITLHNVDYIYENGLLKFKEESKPVNFLKIKKMVDKSYNSFKELLVGFNPKKLDKIIEIHTKINELLNKGKFYEKEDAFEKAKGIQTEYINGIVDKINNLK</sequence>
<keyword evidence="2" id="KW-1185">Reference proteome</keyword>
<reference evidence="1 2" key="1">
    <citation type="journal article" date="2017" name="Environ. Microbiol.">
        <title>Decay of the glycolytic pathway and adaptation to intranuclear parasitism within Enterocytozoonidae microsporidia.</title>
        <authorList>
            <person name="Wiredu Boakye D."/>
            <person name="Jaroenlak P."/>
            <person name="Prachumwat A."/>
            <person name="Williams T.A."/>
            <person name="Bateman K.S."/>
            <person name="Itsathitphaisarn O."/>
            <person name="Sritunyalucksana K."/>
            <person name="Paszkiewicz K.H."/>
            <person name="Moore K.A."/>
            <person name="Stentiford G.D."/>
            <person name="Williams B.A."/>
        </authorList>
    </citation>
    <scope>NUCLEOTIDE SEQUENCE [LARGE SCALE GENOMIC DNA]</scope>
    <source>
        <strain evidence="1 2">TH1</strain>
    </source>
</reference>